<sequence length="246" mass="29425">MEWALSWFERISIELSSSRKRRSDIKKIGCIRRKNIRHTPSTTVSSARFRSYKDSGSFKSPMFIMNGNWAPSPQVLHDNMMKAHVVKSREMNDFFRLLYTVLKKFLEYDSCYKCADNFNLACVFAYFKRCNFKSEEYNRLNFFCCLYLVHDMEEDDEDYKYEIFPWALGSFWMKKISSFLRLKETIWARMNYRAVVSYACCKELMSLFPDHPIWTRKRPRYHGKVTRAYAKEKNSNVPRGPEQSPP</sequence>
<dbReference type="GO" id="GO:0019901">
    <property type="term" value="F:protein kinase binding"/>
    <property type="evidence" value="ECO:0007669"/>
    <property type="project" value="InterPro"/>
</dbReference>
<keyword evidence="4" id="KW-1185">Reference proteome</keyword>
<dbReference type="PANTHER" id="PTHR31545:SF5">
    <property type="entry name" value="SPEEDY PROTEIN A"/>
    <property type="match status" value="1"/>
</dbReference>
<evidence type="ECO:0000256" key="2">
    <source>
        <dbReference type="ARBA" id="ARBA00023306"/>
    </source>
</evidence>
<evidence type="ECO:0008006" key="5">
    <source>
        <dbReference type="Google" id="ProtNLM"/>
    </source>
</evidence>
<keyword evidence="2" id="KW-0131">Cell cycle</keyword>
<dbReference type="Pfam" id="PF11357">
    <property type="entry name" value="Spy1"/>
    <property type="match status" value="1"/>
</dbReference>
<dbReference type="Proteomes" id="UP000699462">
    <property type="component" value="Unassembled WGS sequence"/>
</dbReference>
<evidence type="ECO:0000256" key="1">
    <source>
        <dbReference type="ARBA" id="ARBA00010932"/>
    </source>
</evidence>
<dbReference type="EMBL" id="JTDF01001718">
    <property type="protein sequence ID" value="KAF8569627.1"/>
    <property type="molecule type" value="Genomic_DNA"/>
</dbReference>
<dbReference type="InterPro" id="IPR052316">
    <property type="entry name" value="Speedy-Ringo_regulator"/>
</dbReference>
<name>A0A8T0DSB3_9TREM</name>
<organism evidence="3 4">
    <name type="scientific">Paragonimus westermani</name>
    <dbReference type="NCBI Taxonomy" id="34504"/>
    <lineage>
        <taxon>Eukaryota</taxon>
        <taxon>Metazoa</taxon>
        <taxon>Spiralia</taxon>
        <taxon>Lophotrochozoa</taxon>
        <taxon>Platyhelminthes</taxon>
        <taxon>Trematoda</taxon>
        <taxon>Digenea</taxon>
        <taxon>Plagiorchiida</taxon>
        <taxon>Troglotremata</taxon>
        <taxon>Troglotrematidae</taxon>
        <taxon>Paragonimus</taxon>
    </lineage>
</organism>
<comment type="similarity">
    <text evidence="1">Belongs to the Speedy/Ringo family.</text>
</comment>
<proteinExistence type="inferred from homology"/>
<dbReference type="PANTHER" id="PTHR31545">
    <property type="entry name" value="SEEDY PROTEIN A/C FAMILY MEMBER"/>
    <property type="match status" value="1"/>
</dbReference>
<dbReference type="OrthoDB" id="9442170at2759"/>
<evidence type="ECO:0000313" key="3">
    <source>
        <dbReference type="EMBL" id="KAF8569627.1"/>
    </source>
</evidence>
<protein>
    <recommendedName>
        <fullName evidence="5">Speedy protein A</fullName>
    </recommendedName>
</protein>
<dbReference type="InterPro" id="IPR020984">
    <property type="entry name" value="Speedy"/>
</dbReference>
<comment type="caution">
    <text evidence="3">The sequence shown here is derived from an EMBL/GenBank/DDBJ whole genome shotgun (WGS) entry which is preliminary data.</text>
</comment>
<dbReference type="AlphaFoldDB" id="A0A8T0DSB3"/>
<accession>A0A8T0DSB3</accession>
<evidence type="ECO:0000313" key="4">
    <source>
        <dbReference type="Proteomes" id="UP000699462"/>
    </source>
</evidence>
<reference evidence="3 4" key="1">
    <citation type="submission" date="2019-07" db="EMBL/GenBank/DDBJ databases">
        <title>Annotation for the trematode Paragonimus westermani.</title>
        <authorList>
            <person name="Choi Y.-J."/>
        </authorList>
    </citation>
    <scope>NUCLEOTIDE SEQUENCE [LARGE SCALE GENOMIC DNA]</scope>
    <source>
        <strain evidence="3">180907_Pwestermani</strain>
    </source>
</reference>
<gene>
    <name evidence="3" type="ORF">P879_00758</name>
</gene>